<evidence type="ECO:0000256" key="6">
    <source>
        <dbReference type="SAM" id="Phobius"/>
    </source>
</evidence>
<feature type="transmembrane region" description="Helical" evidence="6">
    <location>
        <begin position="321"/>
        <end position="348"/>
    </location>
</feature>
<dbReference type="EnsemblMetazoa" id="ACOM041754-RA">
    <property type="protein sequence ID" value="ACOM041754-PA.1"/>
    <property type="gene ID" value="ACOM041754"/>
</dbReference>
<sequence length="616" mass="66150">LQTHSRNGSCRVKAESIRSNHPGSSPSPPCAARVDFCAITLRSVTMRADGPLRRFWSALTRKKQNEDDGSESKLARVLTLLDLTGLGVGSTLGLGVYVLAGSVAREQAGPAVVVSFLVAAVASAIAALCYAEFAARVPKAGSAYVYSYVSIGEFTAFTIGWNLILEYVIGTSSVARGMSGYIDSLVDNKISKAMREAMPIDVDFLSDYPDFFSFVVVLILAGLLAYGVKESTLMNNIFTGVNLIVIGIVLVAGGINCDPDNWTIDPKDIPPGYNGGAGGFAPFGFAGIMAGAAKCFYGFVGFDCIATTGEEAKNPERNIPLAIVISLIIIFLAYFGISTVLTMALPYYLQDPEAPFPHLFESIEWHAIKWIVSIGAIFALCTSLLGAMFPLPRVLYAMSSDGIIYKKLQTVHPKTQTPVLATLLSGLLAAIMAALFNLQQLIDMMSIGTLLAYTIVAVSVLVLRYQSEELLGSSEVSVTVPEVIRQLVNRERHQAPTKLSSAVVKFSVCIFAVFVCGACGILVPAEDYINGDYPGLDSGTWIRFSVWIVIGYFIYFSYGIRHSIEGERLLTNAELAASKANGIDNTGYDGASDMVDQKDPAKFQGAPMYVIANEST</sequence>
<dbReference type="FunFam" id="1.20.1740.10:FF:000010">
    <property type="entry name" value="probable cationic amino acid transporter"/>
    <property type="match status" value="1"/>
</dbReference>
<evidence type="ECO:0000256" key="1">
    <source>
        <dbReference type="ARBA" id="ARBA00004141"/>
    </source>
</evidence>
<feature type="transmembrane region" description="Helical" evidence="6">
    <location>
        <begin position="211"/>
        <end position="228"/>
    </location>
</feature>
<keyword evidence="3 6" id="KW-1133">Transmembrane helix</keyword>
<dbReference type="GO" id="GO:0000064">
    <property type="term" value="F:L-ornithine transmembrane transporter activity"/>
    <property type="evidence" value="ECO:0007669"/>
    <property type="project" value="TreeGrafter"/>
</dbReference>
<dbReference type="InterPro" id="IPR029485">
    <property type="entry name" value="CAT_C"/>
</dbReference>
<keyword evidence="2 6" id="KW-0812">Transmembrane</keyword>
<feature type="transmembrane region" description="Helical" evidence="6">
    <location>
        <begin position="112"/>
        <end position="131"/>
    </location>
</feature>
<feature type="transmembrane region" description="Helical" evidence="6">
    <location>
        <begin position="444"/>
        <end position="463"/>
    </location>
</feature>
<feature type="region of interest" description="Disordered" evidence="5">
    <location>
        <begin position="1"/>
        <end position="29"/>
    </location>
</feature>
<dbReference type="Pfam" id="PF13906">
    <property type="entry name" value="AA_permease_C"/>
    <property type="match status" value="1"/>
</dbReference>
<evidence type="ECO:0000256" key="4">
    <source>
        <dbReference type="ARBA" id="ARBA00023136"/>
    </source>
</evidence>
<feature type="transmembrane region" description="Helical" evidence="6">
    <location>
        <begin position="540"/>
        <end position="558"/>
    </location>
</feature>
<organism evidence="8">
    <name type="scientific">Anopheles coluzzii</name>
    <name type="common">African malaria mosquito</name>
    <dbReference type="NCBI Taxonomy" id="1518534"/>
    <lineage>
        <taxon>Eukaryota</taxon>
        <taxon>Metazoa</taxon>
        <taxon>Ecdysozoa</taxon>
        <taxon>Arthropoda</taxon>
        <taxon>Hexapoda</taxon>
        <taxon>Insecta</taxon>
        <taxon>Pterygota</taxon>
        <taxon>Neoptera</taxon>
        <taxon>Endopterygota</taxon>
        <taxon>Diptera</taxon>
        <taxon>Nematocera</taxon>
        <taxon>Culicoidea</taxon>
        <taxon>Culicidae</taxon>
        <taxon>Anophelinae</taxon>
        <taxon>Anopheles</taxon>
    </lineage>
</organism>
<evidence type="ECO:0000313" key="8">
    <source>
        <dbReference type="EnsemblMetazoa" id="ACOM041754-PA.1"/>
    </source>
</evidence>
<feature type="transmembrane region" description="Helical" evidence="6">
    <location>
        <begin position="275"/>
        <end position="300"/>
    </location>
</feature>
<feature type="transmembrane region" description="Helical" evidence="6">
    <location>
        <begin position="368"/>
        <end position="396"/>
    </location>
</feature>
<comment type="subcellular location">
    <subcellularLocation>
        <location evidence="1">Membrane</location>
        <topology evidence="1">Multi-pass membrane protein</topology>
    </subcellularLocation>
</comment>
<evidence type="ECO:0000256" key="5">
    <source>
        <dbReference type="SAM" id="MobiDB-lite"/>
    </source>
</evidence>
<evidence type="ECO:0000256" key="2">
    <source>
        <dbReference type="ARBA" id="ARBA00022692"/>
    </source>
</evidence>
<accession>A0A8W7Q253</accession>
<feature type="transmembrane region" description="Helical" evidence="6">
    <location>
        <begin position="143"/>
        <end position="164"/>
    </location>
</feature>
<feature type="transmembrane region" description="Helical" evidence="6">
    <location>
        <begin position="417"/>
        <end position="438"/>
    </location>
</feature>
<dbReference type="GO" id="GO:0005886">
    <property type="term" value="C:plasma membrane"/>
    <property type="evidence" value="ECO:0007669"/>
    <property type="project" value="TreeGrafter"/>
</dbReference>
<dbReference type="PANTHER" id="PTHR43243">
    <property type="entry name" value="INNER MEMBRANE TRANSPORTER YGJI-RELATED"/>
    <property type="match status" value="1"/>
</dbReference>
<feature type="transmembrane region" description="Helical" evidence="6">
    <location>
        <begin position="80"/>
        <end position="100"/>
    </location>
</feature>
<reference evidence="8" key="1">
    <citation type="submission" date="2022-08" db="UniProtKB">
        <authorList>
            <consortium name="EnsemblMetazoa"/>
        </authorList>
    </citation>
    <scope>IDENTIFICATION</scope>
</reference>
<dbReference type="Gene3D" id="1.20.1740.10">
    <property type="entry name" value="Amino acid/polyamine transporter I"/>
    <property type="match status" value="1"/>
</dbReference>
<keyword evidence="4 6" id="KW-0472">Membrane</keyword>
<dbReference type="GO" id="GO:0015189">
    <property type="term" value="F:L-lysine transmembrane transporter activity"/>
    <property type="evidence" value="ECO:0007669"/>
    <property type="project" value="TreeGrafter"/>
</dbReference>
<dbReference type="AlphaFoldDB" id="A0A8W7Q253"/>
<feature type="transmembrane region" description="Helical" evidence="6">
    <location>
        <begin position="502"/>
        <end position="525"/>
    </location>
</feature>
<feature type="transmembrane region" description="Helical" evidence="6">
    <location>
        <begin position="235"/>
        <end position="255"/>
    </location>
</feature>
<dbReference type="Proteomes" id="UP000075882">
    <property type="component" value="Unassembled WGS sequence"/>
</dbReference>
<proteinExistence type="predicted"/>
<feature type="domain" description="Cationic amino acid transporter C-terminal" evidence="7">
    <location>
        <begin position="536"/>
        <end position="563"/>
    </location>
</feature>
<dbReference type="Pfam" id="PF13520">
    <property type="entry name" value="AA_permease_2"/>
    <property type="match status" value="1"/>
</dbReference>
<dbReference type="GO" id="GO:0061459">
    <property type="term" value="F:L-arginine transmembrane transporter activity"/>
    <property type="evidence" value="ECO:0007669"/>
    <property type="project" value="TreeGrafter"/>
</dbReference>
<dbReference type="VEuPathDB" id="VectorBase:ACON2_031992"/>
<dbReference type="InterPro" id="IPR002293">
    <property type="entry name" value="AA/rel_permease1"/>
</dbReference>
<dbReference type="PIRSF" id="PIRSF006060">
    <property type="entry name" value="AA_transporter"/>
    <property type="match status" value="1"/>
</dbReference>
<evidence type="ECO:0000256" key="3">
    <source>
        <dbReference type="ARBA" id="ARBA00022989"/>
    </source>
</evidence>
<evidence type="ECO:0000259" key="7">
    <source>
        <dbReference type="Pfam" id="PF13906"/>
    </source>
</evidence>
<dbReference type="PANTHER" id="PTHR43243:SF95">
    <property type="entry name" value="LD37241P"/>
    <property type="match status" value="1"/>
</dbReference>
<dbReference type="GO" id="GO:0097638">
    <property type="term" value="P:L-arginine import across plasma membrane"/>
    <property type="evidence" value="ECO:0007669"/>
    <property type="project" value="TreeGrafter"/>
</dbReference>
<name>A0A8W7Q253_ANOCL</name>
<protein>
    <recommendedName>
        <fullName evidence="7">Cationic amino acid transporter C-terminal domain-containing protein</fullName>
    </recommendedName>
</protein>